<feature type="compositionally biased region" description="Low complexity" evidence="1">
    <location>
        <begin position="206"/>
        <end position="224"/>
    </location>
</feature>
<feature type="region of interest" description="Disordered" evidence="1">
    <location>
        <begin position="1"/>
        <end position="103"/>
    </location>
</feature>
<gene>
    <name evidence="2" type="ORF">O9K51_00815</name>
</gene>
<proteinExistence type="predicted"/>
<dbReference type="InterPro" id="IPR022124">
    <property type="entry name" value="DUF3659"/>
</dbReference>
<dbReference type="Proteomes" id="UP001163105">
    <property type="component" value="Unassembled WGS sequence"/>
</dbReference>
<dbReference type="EMBL" id="JAQHRD010000001">
    <property type="protein sequence ID" value="KAJ6446048.1"/>
    <property type="molecule type" value="Genomic_DNA"/>
</dbReference>
<keyword evidence="3" id="KW-1185">Reference proteome</keyword>
<feature type="compositionally biased region" description="Polar residues" evidence="1">
    <location>
        <begin position="48"/>
        <end position="58"/>
    </location>
</feature>
<evidence type="ECO:0000313" key="3">
    <source>
        <dbReference type="Proteomes" id="UP001163105"/>
    </source>
</evidence>
<sequence>MSSRSSSPPPSDDDDDFQNARSASRDSSEDEGGDHTSTTDPSSIPSSQKTQKGQSQNLRQEEKPDKRDTNGGRGDDKHKENPPIAIPKIQPITPPASSASHEPPAVLARGLEGKFVDEFGNILGWDGTVLGRAEGDLPCIIGRPVDADGRIRDADGHAAGYVSENYERAPLQELGCGLTLDADGNIHDQSGAVVGKINPGPSAGASQQRSHQDGQSQQQKQSSPQPTPQPTPQPQPQPQHHETQFNIPYRNASDRPSPAPAAPSPSEIYLDVKSTHDGIQLIIKIPTVFNRDSQSQPPR</sequence>
<organism evidence="2 3">
    <name type="scientific">Purpureocillium lavendulum</name>
    <dbReference type="NCBI Taxonomy" id="1247861"/>
    <lineage>
        <taxon>Eukaryota</taxon>
        <taxon>Fungi</taxon>
        <taxon>Dikarya</taxon>
        <taxon>Ascomycota</taxon>
        <taxon>Pezizomycotina</taxon>
        <taxon>Sordariomycetes</taxon>
        <taxon>Hypocreomycetidae</taxon>
        <taxon>Hypocreales</taxon>
        <taxon>Ophiocordycipitaceae</taxon>
        <taxon>Purpureocillium</taxon>
    </lineage>
</organism>
<evidence type="ECO:0000313" key="2">
    <source>
        <dbReference type="EMBL" id="KAJ6446048.1"/>
    </source>
</evidence>
<protein>
    <submittedName>
        <fullName evidence="2">Hexokinase</fullName>
    </submittedName>
</protein>
<dbReference type="AlphaFoldDB" id="A0AB34G466"/>
<reference evidence="2" key="1">
    <citation type="submission" date="2023-01" db="EMBL/GenBank/DDBJ databases">
        <title>The growth and conidiation of Purpureocillium lavendulum are regulated by nitrogen source and histone H3K14 acetylation.</title>
        <authorList>
            <person name="Tang P."/>
            <person name="Han J."/>
            <person name="Zhang C."/>
            <person name="Tang P."/>
            <person name="Qi F."/>
            <person name="Zhang K."/>
            <person name="Liang L."/>
        </authorList>
    </citation>
    <scope>NUCLEOTIDE SEQUENCE</scope>
    <source>
        <strain evidence="2">YMF1.00683</strain>
    </source>
</reference>
<feature type="compositionally biased region" description="Basic and acidic residues" evidence="1">
    <location>
        <begin position="59"/>
        <end position="81"/>
    </location>
</feature>
<accession>A0AB34G466</accession>
<evidence type="ECO:0000256" key="1">
    <source>
        <dbReference type="SAM" id="MobiDB-lite"/>
    </source>
</evidence>
<dbReference type="Pfam" id="PF12396">
    <property type="entry name" value="DUF3659"/>
    <property type="match status" value="1"/>
</dbReference>
<feature type="compositionally biased region" description="Low complexity" evidence="1">
    <location>
        <begin position="36"/>
        <end position="47"/>
    </location>
</feature>
<name>A0AB34G466_9HYPO</name>
<feature type="region of interest" description="Disordered" evidence="1">
    <location>
        <begin position="190"/>
        <end position="268"/>
    </location>
</feature>
<comment type="caution">
    <text evidence="2">The sequence shown here is derived from an EMBL/GenBank/DDBJ whole genome shotgun (WGS) entry which is preliminary data.</text>
</comment>
<feature type="compositionally biased region" description="Pro residues" evidence="1">
    <location>
        <begin position="225"/>
        <end position="237"/>
    </location>
</feature>